<dbReference type="InterPro" id="IPR036747">
    <property type="entry name" value="ASF1-like_sf"/>
</dbReference>
<dbReference type="InParanoid" id="A0A7M7RFL2"/>
<feature type="region of interest" description="Disordered" evidence="7">
    <location>
        <begin position="199"/>
        <end position="221"/>
    </location>
</feature>
<keyword evidence="6" id="KW-0539">Nucleus</keyword>
<evidence type="ECO:0000256" key="3">
    <source>
        <dbReference type="ARBA" id="ARBA00023015"/>
    </source>
</evidence>
<dbReference type="GeneID" id="589136"/>
<protein>
    <submittedName>
        <fullName evidence="8">Uncharacterized protein</fullName>
    </submittedName>
</protein>
<dbReference type="FunCoup" id="A0A7M7RFL2">
    <property type="interactions" value="1994"/>
</dbReference>
<dbReference type="KEGG" id="spu:589136"/>
<proteinExistence type="inferred from homology"/>
<organism evidence="8 9">
    <name type="scientific">Strongylocentrotus purpuratus</name>
    <name type="common">Purple sea urchin</name>
    <dbReference type="NCBI Taxonomy" id="7668"/>
    <lineage>
        <taxon>Eukaryota</taxon>
        <taxon>Metazoa</taxon>
        <taxon>Echinodermata</taxon>
        <taxon>Eleutherozoa</taxon>
        <taxon>Echinozoa</taxon>
        <taxon>Echinoidea</taxon>
        <taxon>Euechinoidea</taxon>
        <taxon>Echinacea</taxon>
        <taxon>Camarodonta</taxon>
        <taxon>Echinidea</taxon>
        <taxon>Strongylocentrotidae</taxon>
        <taxon>Strongylocentrotus</taxon>
    </lineage>
</organism>
<dbReference type="InterPro" id="IPR006818">
    <property type="entry name" value="ASF1-like"/>
</dbReference>
<dbReference type="OMA" id="SSNCAYI"/>
<keyword evidence="5" id="KW-0143">Chaperone</keyword>
<dbReference type="GO" id="GO:0005634">
    <property type="term" value="C:nucleus"/>
    <property type="evidence" value="ECO:0000318"/>
    <property type="project" value="GO_Central"/>
</dbReference>
<dbReference type="PANTHER" id="PTHR12040">
    <property type="entry name" value="ANTI-SILENCING PROTEIN 1"/>
    <property type="match status" value="1"/>
</dbReference>
<dbReference type="FunFam" id="2.60.40.1490:FF:000001">
    <property type="entry name" value="Histone chaperone ASF1"/>
    <property type="match status" value="1"/>
</dbReference>
<comment type="similarity">
    <text evidence="2">Belongs to the ASF1 family.</text>
</comment>
<reference evidence="9" key="1">
    <citation type="submission" date="2015-02" db="EMBL/GenBank/DDBJ databases">
        <title>Genome sequencing for Strongylocentrotus purpuratus.</title>
        <authorList>
            <person name="Murali S."/>
            <person name="Liu Y."/>
            <person name="Vee V."/>
            <person name="English A."/>
            <person name="Wang M."/>
            <person name="Skinner E."/>
            <person name="Han Y."/>
            <person name="Muzny D.M."/>
            <person name="Worley K.C."/>
            <person name="Gibbs R.A."/>
        </authorList>
    </citation>
    <scope>NUCLEOTIDE SEQUENCE</scope>
</reference>
<evidence type="ECO:0000256" key="6">
    <source>
        <dbReference type="ARBA" id="ARBA00023242"/>
    </source>
</evidence>
<dbReference type="Gene3D" id="2.60.40.1490">
    <property type="entry name" value="Histone chaperone ASF1-like"/>
    <property type="match status" value="1"/>
</dbReference>
<evidence type="ECO:0000256" key="5">
    <source>
        <dbReference type="ARBA" id="ARBA00023186"/>
    </source>
</evidence>
<feature type="compositionally biased region" description="Polar residues" evidence="7">
    <location>
        <begin position="202"/>
        <end position="211"/>
    </location>
</feature>
<dbReference type="Pfam" id="PF04729">
    <property type="entry name" value="ASF1_hist_chap"/>
    <property type="match status" value="1"/>
</dbReference>
<accession>A0A7M7RFL2</accession>
<dbReference type="SUPFAM" id="SSF101546">
    <property type="entry name" value="ASF1-like"/>
    <property type="match status" value="1"/>
</dbReference>
<evidence type="ECO:0000256" key="7">
    <source>
        <dbReference type="SAM" id="MobiDB-lite"/>
    </source>
</evidence>
<keyword evidence="4" id="KW-0804">Transcription</keyword>
<evidence type="ECO:0000256" key="2">
    <source>
        <dbReference type="ARBA" id="ARBA00006051"/>
    </source>
</evidence>
<dbReference type="GO" id="GO:0042393">
    <property type="term" value="F:histone binding"/>
    <property type="evidence" value="ECO:0000318"/>
    <property type="project" value="GO_Central"/>
</dbReference>
<keyword evidence="3" id="KW-0805">Transcription regulation</keyword>
<dbReference type="GO" id="GO:0000785">
    <property type="term" value="C:chromatin"/>
    <property type="evidence" value="ECO:0000318"/>
    <property type="project" value="GO_Central"/>
</dbReference>
<dbReference type="AlphaFoldDB" id="A0A7M7RFL2"/>
<name>A0A7M7RFL2_STRPU</name>
<comment type="subcellular location">
    <subcellularLocation>
        <location evidence="1">Nucleus</location>
    </subcellularLocation>
</comment>
<dbReference type="PANTHER" id="PTHR12040:SF0">
    <property type="entry name" value="HISTONE CHAPERONE ASF1"/>
    <property type="match status" value="1"/>
</dbReference>
<evidence type="ECO:0000256" key="1">
    <source>
        <dbReference type="ARBA" id="ARBA00004123"/>
    </source>
</evidence>
<dbReference type="OrthoDB" id="29755at2759"/>
<dbReference type="Proteomes" id="UP000007110">
    <property type="component" value="Unassembled WGS sequence"/>
</dbReference>
<dbReference type="GO" id="GO:0006335">
    <property type="term" value="P:DNA replication-dependent chromatin assembly"/>
    <property type="evidence" value="ECO:0000318"/>
    <property type="project" value="GO_Central"/>
</dbReference>
<evidence type="ECO:0000313" key="9">
    <source>
        <dbReference type="Proteomes" id="UP000007110"/>
    </source>
</evidence>
<evidence type="ECO:0000256" key="4">
    <source>
        <dbReference type="ARBA" id="ARBA00023163"/>
    </source>
</evidence>
<dbReference type="RefSeq" id="XP_793879.1">
    <property type="nucleotide sequence ID" value="XM_788786.4"/>
</dbReference>
<keyword evidence="9" id="KW-1185">Reference proteome</keyword>
<sequence>MAKVQVTNVTVLDNPANFLNPFQFEITFECAENLTEDLEWKIIYVGSAETEDYDQTLDSVLVGPVSQGRHMFVFQAEPPKPALIPQGDILGVTVVLITCSYRSQEFIRVGYYVNNEYSDPELIECNESEKQPTVPQFDKVMRNILHSKPRVTRFTIDWDDPPLVDSENIAPTAPNIQQEQSTSLSNGAKDHMMKAGEYVAGPNNTDSNSSIPDYVQDMECH</sequence>
<reference evidence="8" key="2">
    <citation type="submission" date="2021-01" db="UniProtKB">
        <authorList>
            <consortium name="EnsemblMetazoa"/>
        </authorList>
    </citation>
    <scope>IDENTIFICATION</scope>
</reference>
<evidence type="ECO:0000313" key="8">
    <source>
        <dbReference type="EnsemblMetazoa" id="XP_793879"/>
    </source>
</evidence>
<dbReference type="EnsemblMetazoa" id="XM_788786">
    <property type="protein sequence ID" value="XP_793879"/>
    <property type="gene ID" value="LOC589136"/>
</dbReference>